<evidence type="ECO:0000313" key="7">
    <source>
        <dbReference type="EMBL" id="PIK39712.1"/>
    </source>
</evidence>
<dbReference type="STRING" id="307972.A0A2G8JVD9"/>
<comment type="caution">
    <text evidence="7">The sequence shown here is derived from an EMBL/GenBank/DDBJ whole genome shotgun (WGS) entry which is preliminary data.</text>
</comment>
<reference evidence="7 8" key="1">
    <citation type="journal article" date="2017" name="PLoS Biol.">
        <title>The sea cucumber genome provides insights into morphological evolution and visceral regeneration.</title>
        <authorList>
            <person name="Zhang X."/>
            <person name="Sun L."/>
            <person name="Yuan J."/>
            <person name="Sun Y."/>
            <person name="Gao Y."/>
            <person name="Zhang L."/>
            <person name="Li S."/>
            <person name="Dai H."/>
            <person name="Hamel J.F."/>
            <person name="Liu C."/>
            <person name="Yu Y."/>
            <person name="Liu S."/>
            <person name="Lin W."/>
            <person name="Guo K."/>
            <person name="Jin S."/>
            <person name="Xu P."/>
            <person name="Storey K.B."/>
            <person name="Huan P."/>
            <person name="Zhang T."/>
            <person name="Zhou Y."/>
            <person name="Zhang J."/>
            <person name="Lin C."/>
            <person name="Li X."/>
            <person name="Xing L."/>
            <person name="Huo D."/>
            <person name="Sun M."/>
            <person name="Wang L."/>
            <person name="Mercier A."/>
            <person name="Li F."/>
            <person name="Yang H."/>
            <person name="Xiang J."/>
        </authorList>
    </citation>
    <scope>NUCLEOTIDE SEQUENCE [LARGE SCALE GENOMIC DNA]</scope>
    <source>
        <strain evidence="7">Shaxun</strain>
        <tissue evidence="7">Muscle</tissue>
    </source>
</reference>
<comment type="similarity">
    <text evidence="5">Belongs to the eukaryotic RPC3/POLR3C RNA polymerase subunit family.</text>
</comment>
<evidence type="ECO:0000256" key="4">
    <source>
        <dbReference type="ARBA" id="ARBA00023242"/>
    </source>
</evidence>
<keyword evidence="3 5" id="KW-0804">Transcription</keyword>
<dbReference type="GO" id="GO:0005666">
    <property type="term" value="C:RNA polymerase III complex"/>
    <property type="evidence" value="ECO:0007669"/>
    <property type="project" value="UniProtKB-UniRule"/>
</dbReference>
<sequence>MICSKGLLLFCVYPFNTHKIESNVLIPAKEAKELLYQMFAEGFVSVQELSKAPDHAPSRTYYPFFVNLDQVSLQLRERCYKTLANLIARRKFERNENRRLIDKAQRVDIAASFKSDGADASHIAEIEEMITPTEQEQLKNHKTRMAKLETSELQLDEMLFTLENFLSYQQRVVIVDKSKTKGPNSSDSFNQEEEKSWNFIKRNLCFERNFIYLV</sequence>
<evidence type="ECO:0000256" key="1">
    <source>
        <dbReference type="ARBA" id="ARBA00004123"/>
    </source>
</evidence>
<comment type="function">
    <text evidence="5">DNA-dependent RNA polymerase catalyzes the transcription of DNA into RNA using the four ribonucleoside triphosphates as substrates. Specific core component of RNA polymerase III which synthesizes small RNAs, such as 5S rRNA and tRNAs.</text>
</comment>
<dbReference type="GO" id="GO:0003697">
    <property type="term" value="F:single-stranded DNA binding"/>
    <property type="evidence" value="ECO:0007669"/>
    <property type="project" value="UniProtKB-UniRule"/>
</dbReference>
<protein>
    <recommendedName>
        <fullName evidence="5">DNA-directed RNA polymerase III subunit RPC3</fullName>
        <shortName evidence="5">RNA polymerase III subunit C3</shortName>
    </recommendedName>
</protein>
<comment type="subunit">
    <text evidence="5">Component of the RNA polymerase III (Pol III) complex consisting of 17 subunits.</text>
</comment>
<evidence type="ECO:0000259" key="6">
    <source>
        <dbReference type="Pfam" id="PF22536"/>
    </source>
</evidence>
<feature type="domain" description="DNA-directed RNA polymerase III subunit RPC3 winged-helix" evidence="6">
    <location>
        <begin position="17"/>
        <end position="66"/>
    </location>
</feature>
<dbReference type="Gene3D" id="6.10.140.1450">
    <property type="match status" value="1"/>
</dbReference>
<keyword evidence="4 5" id="KW-0539">Nucleus</keyword>
<accession>A0A2G8JVD9</accession>
<dbReference type="AlphaFoldDB" id="A0A2G8JVD9"/>
<dbReference type="Pfam" id="PF22536">
    <property type="entry name" value="WHD_POLR3C"/>
    <property type="match status" value="1"/>
</dbReference>
<evidence type="ECO:0000256" key="3">
    <source>
        <dbReference type="ARBA" id="ARBA00023163"/>
    </source>
</evidence>
<proteinExistence type="inferred from homology"/>
<dbReference type="InterPro" id="IPR039748">
    <property type="entry name" value="RPC3"/>
</dbReference>
<dbReference type="Gene3D" id="1.10.10.10">
    <property type="entry name" value="Winged helix-like DNA-binding domain superfamily/Winged helix DNA-binding domain"/>
    <property type="match status" value="1"/>
</dbReference>
<dbReference type="Pfam" id="PF20912">
    <property type="entry name" value="RPC3_helical"/>
    <property type="match status" value="1"/>
</dbReference>
<comment type="subcellular location">
    <subcellularLocation>
        <location evidence="1 5">Nucleus</location>
    </subcellularLocation>
</comment>
<dbReference type="OrthoDB" id="272392at2759"/>
<dbReference type="PANTHER" id="PTHR12949">
    <property type="entry name" value="RNA POLYMERASE III DNA DIRECTED -RELATED"/>
    <property type="match status" value="1"/>
</dbReference>
<keyword evidence="2 5" id="KW-0240">DNA-directed RNA polymerase</keyword>
<evidence type="ECO:0000313" key="8">
    <source>
        <dbReference type="Proteomes" id="UP000230750"/>
    </source>
</evidence>
<name>A0A2G8JVD9_STIJA</name>
<keyword evidence="8" id="KW-1185">Reference proteome</keyword>
<dbReference type="EMBL" id="MRZV01001209">
    <property type="protein sequence ID" value="PIK39712.1"/>
    <property type="molecule type" value="Genomic_DNA"/>
</dbReference>
<evidence type="ECO:0000256" key="5">
    <source>
        <dbReference type="RuleBase" id="RU367076"/>
    </source>
</evidence>
<dbReference type="Proteomes" id="UP000230750">
    <property type="component" value="Unassembled WGS sequence"/>
</dbReference>
<dbReference type="InterPro" id="IPR055207">
    <property type="entry name" value="POLR3C_WHD"/>
</dbReference>
<gene>
    <name evidence="7" type="ORF">BSL78_23444</name>
</gene>
<organism evidence="7 8">
    <name type="scientific">Stichopus japonicus</name>
    <name type="common">Sea cucumber</name>
    <dbReference type="NCBI Taxonomy" id="307972"/>
    <lineage>
        <taxon>Eukaryota</taxon>
        <taxon>Metazoa</taxon>
        <taxon>Echinodermata</taxon>
        <taxon>Eleutherozoa</taxon>
        <taxon>Echinozoa</taxon>
        <taxon>Holothuroidea</taxon>
        <taxon>Aspidochirotacea</taxon>
        <taxon>Aspidochirotida</taxon>
        <taxon>Stichopodidae</taxon>
        <taxon>Apostichopus</taxon>
    </lineage>
</organism>
<dbReference type="InterPro" id="IPR036388">
    <property type="entry name" value="WH-like_DNA-bd_sf"/>
</dbReference>
<dbReference type="PANTHER" id="PTHR12949:SF0">
    <property type="entry name" value="DNA-DIRECTED RNA POLYMERASE III SUBUNIT RPC3"/>
    <property type="match status" value="1"/>
</dbReference>
<evidence type="ECO:0000256" key="2">
    <source>
        <dbReference type="ARBA" id="ARBA00022478"/>
    </source>
</evidence>